<proteinExistence type="predicted"/>
<reference evidence="2" key="1">
    <citation type="submission" date="2019-01" db="EMBL/GenBank/DDBJ databases">
        <title>Gri0909 isolated from a small marine red alga.</title>
        <authorList>
            <person name="Kim J."/>
            <person name="Jeong S.E."/>
            <person name="Jeon C.O."/>
        </authorList>
    </citation>
    <scope>NUCLEOTIDE SEQUENCE [LARGE SCALE GENOMIC DNA]</scope>
    <source>
        <strain evidence="2">Gri0909</strain>
    </source>
</reference>
<protein>
    <submittedName>
        <fullName evidence="1">PAS domain-containing protein</fullName>
    </submittedName>
</protein>
<evidence type="ECO:0000313" key="2">
    <source>
        <dbReference type="Proteomes" id="UP000287447"/>
    </source>
</evidence>
<organism evidence="1 2">
    <name type="scientific">Hwanghaeella grinnelliae</name>
    <dbReference type="NCBI Taxonomy" id="2500179"/>
    <lineage>
        <taxon>Bacteria</taxon>
        <taxon>Pseudomonadati</taxon>
        <taxon>Pseudomonadota</taxon>
        <taxon>Alphaproteobacteria</taxon>
        <taxon>Rhodospirillales</taxon>
        <taxon>Rhodospirillaceae</taxon>
        <taxon>Hwanghaeella</taxon>
    </lineage>
</organism>
<evidence type="ECO:0000313" key="1">
    <source>
        <dbReference type="EMBL" id="RVU39474.1"/>
    </source>
</evidence>
<dbReference type="Proteomes" id="UP000287447">
    <property type="component" value="Unassembled WGS sequence"/>
</dbReference>
<dbReference type="RefSeq" id="WP_127764845.1">
    <property type="nucleotide sequence ID" value="NZ_SADE01000001.1"/>
</dbReference>
<dbReference type="Pfam" id="PF07310">
    <property type="entry name" value="PAS_5"/>
    <property type="match status" value="1"/>
</dbReference>
<accession>A0A437QY65</accession>
<gene>
    <name evidence="1" type="ORF">EOI86_09645</name>
</gene>
<name>A0A437QY65_9PROT</name>
<dbReference type="InterPro" id="IPR009922">
    <property type="entry name" value="DUF1457"/>
</dbReference>
<dbReference type="AlphaFoldDB" id="A0A437QY65"/>
<comment type="caution">
    <text evidence="1">The sequence shown here is derived from an EMBL/GenBank/DDBJ whole genome shotgun (WGS) entry which is preliminary data.</text>
</comment>
<dbReference type="EMBL" id="SADE01000001">
    <property type="protein sequence ID" value="RVU39474.1"/>
    <property type="molecule type" value="Genomic_DNA"/>
</dbReference>
<sequence>MNWIRQFPRSTVPIEEAPGLFATLAPRIVAKAYLELMRDAGGNVPRKTGLDISKFAAALPNVALFAVKLPDHCVYRILGEAWRQRIGRNLVGKNYIDFVAAERRESAITSLQDMITIPSAFRVIIEQTYSAGKKAQLEVLAVPLLSEEEGVDSFSLFAAQLVTPVHFGPGDDRIVLGANIIERDLIDIGYGVNDAFYDLVRPH</sequence>
<dbReference type="OrthoDB" id="8478543at2"/>
<keyword evidence="2" id="KW-1185">Reference proteome</keyword>